<dbReference type="EMBL" id="CP015057">
    <property type="protein sequence ID" value="QGN16313.1"/>
    <property type="molecule type" value="Genomic_DNA"/>
</dbReference>
<proteinExistence type="inferred from homology"/>
<dbReference type="Proteomes" id="UP000422736">
    <property type="component" value="Chromosome 4"/>
</dbReference>
<evidence type="ECO:0000256" key="4">
    <source>
        <dbReference type="ARBA" id="ARBA00022679"/>
    </source>
</evidence>
<dbReference type="HAMAP" id="MF_01547">
    <property type="entry name" value="RNA_methyltr_E"/>
    <property type="match status" value="1"/>
</dbReference>
<gene>
    <name evidence="8" type="primary">MRM2</name>
    <name evidence="8" type="ORF">FIM1_3018</name>
</gene>
<dbReference type="InterPro" id="IPR050082">
    <property type="entry name" value="RNA_methyltr_RlmE"/>
</dbReference>
<dbReference type="Pfam" id="PF01728">
    <property type="entry name" value="FtsJ"/>
    <property type="match status" value="1"/>
</dbReference>
<evidence type="ECO:0000256" key="6">
    <source>
        <dbReference type="ARBA" id="ARBA00041184"/>
    </source>
</evidence>
<dbReference type="PIRSF" id="PIRSF005461">
    <property type="entry name" value="23S_rRNA_mtase"/>
    <property type="match status" value="1"/>
</dbReference>
<organism evidence="8 9">
    <name type="scientific">Kluyveromyces marxianus</name>
    <name type="common">Yeast</name>
    <name type="synonym">Candida kefyr</name>
    <dbReference type="NCBI Taxonomy" id="4911"/>
    <lineage>
        <taxon>Eukaryota</taxon>
        <taxon>Fungi</taxon>
        <taxon>Dikarya</taxon>
        <taxon>Ascomycota</taxon>
        <taxon>Saccharomycotina</taxon>
        <taxon>Saccharomycetes</taxon>
        <taxon>Saccharomycetales</taxon>
        <taxon>Saccharomycetaceae</taxon>
        <taxon>Kluyveromyces</taxon>
    </lineage>
</organism>
<reference evidence="8 9" key="2">
    <citation type="submission" date="2019-11" db="EMBL/GenBank/DDBJ databases">
        <authorList>
            <person name="Lu H."/>
        </authorList>
    </citation>
    <scope>NUCLEOTIDE SEQUENCE [LARGE SCALE GENOMIC DNA]</scope>
    <source>
        <strain evidence="8 9">FIM1</strain>
    </source>
</reference>
<evidence type="ECO:0000313" key="8">
    <source>
        <dbReference type="EMBL" id="QGN16313.1"/>
    </source>
</evidence>
<keyword evidence="3 8" id="KW-0489">Methyltransferase</keyword>
<sequence length="290" mass="33534">MLSSLVVPRVPNYRPFVSLTLRLVRHNSNSQNRWLARQKNDHFTKAAKEQQFRSRAAFKLMDIDDKYKLMKKKHKVLDLGFAPGAWSQVARKRVGPEGMIMGVDLLRCPPPKGVFSIQANILSKKTHELIRFCFARHIQLNKHDELHKDHGYFQHMLEEELNHVRESEEYKELFSQADVSNSVERYPVDVVLSDMMANTTGVSIKDHYMSMDLCDAALIAAIDLLKPGGSFVCKLYAGSEDSLLESRLRKVFRKVDRFKPHASRNESKELYFIGREKLAKVDKLKVFLEE</sequence>
<evidence type="ECO:0000256" key="3">
    <source>
        <dbReference type="ARBA" id="ARBA00022603"/>
    </source>
</evidence>
<evidence type="ECO:0000259" key="7">
    <source>
        <dbReference type="Pfam" id="PF01728"/>
    </source>
</evidence>
<evidence type="ECO:0000256" key="2">
    <source>
        <dbReference type="ARBA" id="ARBA00022552"/>
    </source>
</evidence>
<keyword evidence="2" id="KW-0698">rRNA processing</keyword>
<keyword evidence="9" id="KW-1185">Reference proteome</keyword>
<dbReference type="PANTHER" id="PTHR10920:SF18">
    <property type="entry name" value="RRNA METHYLTRANSFERASE 2, MITOCHONDRIAL"/>
    <property type="match status" value="1"/>
</dbReference>
<dbReference type="InterPro" id="IPR015507">
    <property type="entry name" value="rRNA-MeTfrase_E"/>
</dbReference>
<evidence type="ECO:0000256" key="1">
    <source>
        <dbReference type="ARBA" id="ARBA00009258"/>
    </source>
</evidence>
<dbReference type="GO" id="GO:0008168">
    <property type="term" value="F:methyltransferase activity"/>
    <property type="evidence" value="ECO:0007669"/>
    <property type="project" value="UniProtKB-KW"/>
</dbReference>
<dbReference type="Gene3D" id="3.40.50.150">
    <property type="entry name" value="Vaccinia Virus protein VP39"/>
    <property type="match status" value="1"/>
</dbReference>
<name>A0ABX6F1I4_KLUMA</name>
<feature type="domain" description="Ribosomal RNA methyltransferase FtsJ" evidence="7">
    <location>
        <begin position="52"/>
        <end position="276"/>
    </location>
</feature>
<dbReference type="InterPro" id="IPR002877">
    <property type="entry name" value="RNA_MeTrfase_FtsJ_dom"/>
</dbReference>
<keyword evidence="5" id="KW-0949">S-adenosyl-L-methionine</keyword>
<dbReference type="InterPro" id="IPR029063">
    <property type="entry name" value="SAM-dependent_MTases_sf"/>
</dbReference>
<evidence type="ECO:0000256" key="5">
    <source>
        <dbReference type="ARBA" id="ARBA00022691"/>
    </source>
</evidence>
<dbReference type="PANTHER" id="PTHR10920">
    <property type="entry name" value="RIBOSOMAL RNA METHYLTRANSFERASE"/>
    <property type="match status" value="1"/>
</dbReference>
<dbReference type="GO" id="GO:0032259">
    <property type="term" value="P:methylation"/>
    <property type="evidence" value="ECO:0007669"/>
    <property type="project" value="UniProtKB-KW"/>
</dbReference>
<keyword evidence="4" id="KW-0808">Transferase</keyword>
<evidence type="ECO:0000313" key="9">
    <source>
        <dbReference type="Proteomes" id="UP000422736"/>
    </source>
</evidence>
<dbReference type="SUPFAM" id="SSF53335">
    <property type="entry name" value="S-adenosyl-L-methionine-dependent methyltransferases"/>
    <property type="match status" value="1"/>
</dbReference>
<comment type="similarity">
    <text evidence="1">Belongs to the class I-like SAM-binding methyltransferase superfamily. RNA methyltransferase RlmE family.</text>
</comment>
<reference evidence="8 9" key="1">
    <citation type="submission" date="2016-03" db="EMBL/GenBank/DDBJ databases">
        <title>How can Kluyveromyces marxianus grow so fast - potential evolutionary course in Saccharomyces Complex revealed by comparative genomics.</title>
        <authorList>
            <person name="Mo W."/>
            <person name="Lu W."/>
            <person name="Yang X."/>
            <person name="Qi J."/>
            <person name="Lv H."/>
        </authorList>
    </citation>
    <scope>NUCLEOTIDE SEQUENCE [LARGE SCALE GENOMIC DNA]</scope>
    <source>
        <strain evidence="8 9">FIM1</strain>
    </source>
</reference>
<accession>A0ABX6F1I4</accession>
<protein>
    <recommendedName>
        <fullName evidence="6">rRNA methyltransferase 2, mitochondrial</fullName>
    </recommendedName>
</protein>